<evidence type="ECO:0000313" key="1">
    <source>
        <dbReference type="EMBL" id="GAN97036.1"/>
    </source>
</evidence>
<accession>A0A0D6Q2M5</accession>
<gene>
    <name evidence="1" type="ORF">Geu3261_0137_008</name>
</gene>
<dbReference type="Proteomes" id="UP000032675">
    <property type="component" value="Unassembled WGS sequence"/>
</dbReference>
<proteinExistence type="predicted"/>
<dbReference type="AlphaFoldDB" id="A0A0D6Q2M5"/>
<sequence>MSYAQLDAARITRACYTALQVLESVEEKDRNETYQRKTLMIQRIEALARAAAESKNGDQVITLTSEEFWLISQNW</sequence>
<reference evidence="1 2" key="1">
    <citation type="submission" date="2012-11" db="EMBL/GenBank/DDBJ databases">
        <title>Whole genome sequence of Gluconacetobacter europaeus NBRC3261.</title>
        <authorList>
            <person name="Azuma Y."/>
            <person name="Higashiura N."/>
            <person name="Hirakawa H."/>
            <person name="Matsushita K."/>
        </authorList>
    </citation>
    <scope>NUCLEOTIDE SEQUENCE [LARGE SCALE GENOMIC DNA]</scope>
    <source>
        <strain evidence="1 2">NBRC 3261</strain>
    </source>
</reference>
<dbReference type="EMBL" id="BANI01000120">
    <property type="protein sequence ID" value="GAN97036.1"/>
    <property type="molecule type" value="Genomic_DNA"/>
</dbReference>
<name>A0A0D6Q2M5_KOMEU</name>
<organism evidence="1 2">
    <name type="scientific">Komagataeibacter europaeus NBRC 3261</name>
    <dbReference type="NCBI Taxonomy" id="1234669"/>
    <lineage>
        <taxon>Bacteria</taxon>
        <taxon>Pseudomonadati</taxon>
        <taxon>Pseudomonadota</taxon>
        <taxon>Alphaproteobacteria</taxon>
        <taxon>Acetobacterales</taxon>
        <taxon>Acetobacteraceae</taxon>
        <taxon>Komagataeibacter</taxon>
    </lineage>
</organism>
<dbReference type="RefSeq" id="WP_010508270.1">
    <property type="nucleotide sequence ID" value="NZ_BANI01000120.1"/>
</dbReference>
<protein>
    <submittedName>
        <fullName evidence="1">Uncharacterized protein</fullName>
    </submittedName>
</protein>
<evidence type="ECO:0000313" key="2">
    <source>
        <dbReference type="Proteomes" id="UP000032675"/>
    </source>
</evidence>
<comment type="caution">
    <text evidence="1">The sequence shown here is derived from an EMBL/GenBank/DDBJ whole genome shotgun (WGS) entry which is preliminary data.</text>
</comment>